<feature type="transmembrane region" description="Helical" evidence="8">
    <location>
        <begin position="6"/>
        <end position="27"/>
    </location>
</feature>
<dbReference type="EMBL" id="BAABHC010000007">
    <property type="protein sequence ID" value="GAA4430588.1"/>
    <property type="molecule type" value="Genomic_DNA"/>
</dbReference>
<sequence length="243" mass="25539">MSAFAAELIGTMFLILLGNGVVANVVLKDTKGNSSGWMVISTGWALSVFAGVVIAAPYSGAHLNPAVTLGLAFVGKFAWDQVGLYIVAQLLGAMLGALLVWLVYKPHFDSTENPLSQLAVFSTGPAIRKPMSNLFSEAVGTFVLIFVVFYFTNPALGDEKTPIGMGALGAIPVSFLVWGIGLSLGGTTGYAINPARDLGPRMVHALLPIKNKCHSDWSYAWVPVLGPVLGAGAAAVLYMLLEI</sequence>
<keyword evidence="5 8" id="KW-1133">Transmembrane helix</keyword>
<evidence type="ECO:0000256" key="7">
    <source>
        <dbReference type="RuleBase" id="RU000477"/>
    </source>
</evidence>
<name>A0ABP8LLC9_9BACT</name>
<feature type="transmembrane region" description="Helical" evidence="8">
    <location>
        <begin position="163"/>
        <end position="192"/>
    </location>
</feature>
<evidence type="ECO:0000313" key="10">
    <source>
        <dbReference type="Proteomes" id="UP001500552"/>
    </source>
</evidence>
<comment type="subcellular location">
    <subcellularLocation>
        <location evidence="1">Membrane</location>
        <topology evidence="1">Multi-pass membrane protein</topology>
    </subcellularLocation>
</comment>
<protein>
    <submittedName>
        <fullName evidence="9">MIP/aquaporin family protein</fullName>
    </submittedName>
</protein>
<comment type="similarity">
    <text evidence="2 7">Belongs to the MIP/aquaporin (TC 1.A.8) family.</text>
</comment>
<evidence type="ECO:0000256" key="8">
    <source>
        <dbReference type="SAM" id="Phobius"/>
    </source>
</evidence>
<dbReference type="InterPro" id="IPR022357">
    <property type="entry name" value="MIP_CS"/>
</dbReference>
<feature type="transmembrane region" description="Helical" evidence="8">
    <location>
        <begin position="219"/>
        <end position="241"/>
    </location>
</feature>
<dbReference type="Pfam" id="PF00230">
    <property type="entry name" value="MIP"/>
    <property type="match status" value="1"/>
</dbReference>
<dbReference type="PANTHER" id="PTHR43829:SF9">
    <property type="entry name" value="AQUAPORIN-9"/>
    <property type="match status" value="1"/>
</dbReference>
<dbReference type="SUPFAM" id="SSF81338">
    <property type="entry name" value="Aquaporin-like"/>
    <property type="match status" value="1"/>
</dbReference>
<dbReference type="InterPro" id="IPR023271">
    <property type="entry name" value="Aquaporin-like"/>
</dbReference>
<dbReference type="InterPro" id="IPR000425">
    <property type="entry name" value="MIP"/>
</dbReference>
<dbReference type="PANTHER" id="PTHR43829">
    <property type="entry name" value="AQUAPORIN OR AQUAGLYCEROPORIN RELATED"/>
    <property type="match status" value="1"/>
</dbReference>
<evidence type="ECO:0000313" key="9">
    <source>
        <dbReference type="EMBL" id="GAA4430588.1"/>
    </source>
</evidence>
<dbReference type="PRINTS" id="PR00783">
    <property type="entry name" value="MINTRINSICP"/>
</dbReference>
<evidence type="ECO:0000256" key="4">
    <source>
        <dbReference type="ARBA" id="ARBA00022692"/>
    </source>
</evidence>
<evidence type="ECO:0000256" key="3">
    <source>
        <dbReference type="ARBA" id="ARBA00022448"/>
    </source>
</evidence>
<evidence type="ECO:0000256" key="5">
    <source>
        <dbReference type="ARBA" id="ARBA00022989"/>
    </source>
</evidence>
<keyword evidence="4 7" id="KW-0812">Transmembrane</keyword>
<feature type="transmembrane region" description="Helical" evidence="8">
    <location>
        <begin position="134"/>
        <end position="151"/>
    </location>
</feature>
<keyword evidence="3 7" id="KW-0813">Transport</keyword>
<dbReference type="PROSITE" id="PS00221">
    <property type="entry name" value="MIP"/>
    <property type="match status" value="1"/>
</dbReference>
<dbReference type="RefSeq" id="WP_345158360.1">
    <property type="nucleotide sequence ID" value="NZ_BAABHC010000007.1"/>
</dbReference>
<dbReference type="NCBIfam" id="TIGR00861">
    <property type="entry name" value="MIP"/>
    <property type="match status" value="1"/>
</dbReference>
<evidence type="ECO:0000256" key="2">
    <source>
        <dbReference type="ARBA" id="ARBA00006175"/>
    </source>
</evidence>
<comment type="caution">
    <text evidence="9">The sequence shown here is derived from an EMBL/GenBank/DDBJ whole genome shotgun (WGS) entry which is preliminary data.</text>
</comment>
<dbReference type="Gene3D" id="1.20.1080.10">
    <property type="entry name" value="Glycerol uptake facilitator protein"/>
    <property type="match status" value="1"/>
</dbReference>
<evidence type="ECO:0000256" key="6">
    <source>
        <dbReference type="ARBA" id="ARBA00023136"/>
    </source>
</evidence>
<feature type="transmembrane region" description="Helical" evidence="8">
    <location>
        <begin position="82"/>
        <end position="104"/>
    </location>
</feature>
<dbReference type="InterPro" id="IPR050363">
    <property type="entry name" value="MIP/Aquaporin"/>
</dbReference>
<proteinExistence type="inferred from homology"/>
<organism evidence="9 10">
    <name type="scientific">Pontibacter saemangeumensis</name>
    <dbReference type="NCBI Taxonomy" id="1084525"/>
    <lineage>
        <taxon>Bacteria</taxon>
        <taxon>Pseudomonadati</taxon>
        <taxon>Bacteroidota</taxon>
        <taxon>Cytophagia</taxon>
        <taxon>Cytophagales</taxon>
        <taxon>Hymenobacteraceae</taxon>
        <taxon>Pontibacter</taxon>
    </lineage>
</organism>
<keyword evidence="10" id="KW-1185">Reference proteome</keyword>
<feature type="transmembrane region" description="Helical" evidence="8">
    <location>
        <begin position="39"/>
        <end position="62"/>
    </location>
</feature>
<gene>
    <name evidence="9" type="ORF">GCM10023188_17380</name>
</gene>
<keyword evidence="6 8" id="KW-0472">Membrane</keyword>
<dbReference type="Proteomes" id="UP001500552">
    <property type="component" value="Unassembled WGS sequence"/>
</dbReference>
<evidence type="ECO:0000256" key="1">
    <source>
        <dbReference type="ARBA" id="ARBA00004141"/>
    </source>
</evidence>
<accession>A0ABP8LLC9</accession>
<reference evidence="10" key="1">
    <citation type="journal article" date="2019" name="Int. J. Syst. Evol. Microbiol.">
        <title>The Global Catalogue of Microorganisms (GCM) 10K type strain sequencing project: providing services to taxonomists for standard genome sequencing and annotation.</title>
        <authorList>
            <consortium name="The Broad Institute Genomics Platform"/>
            <consortium name="The Broad Institute Genome Sequencing Center for Infectious Disease"/>
            <person name="Wu L."/>
            <person name="Ma J."/>
        </authorList>
    </citation>
    <scope>NUCLEOTIDE SEQUENCE [LARGE SCALE GENOMIC DNA]</scope>
    <source>
        <strain evidence="10">JCM 17926</strain>
    </source>
</reference>